<feature type="domain" description="HpcH/HpaI aldolase/citrate lyase" evidence="6">
    <location>
        <begin position="7"/>
        <end position="208"/>
    </location>
</feature>
<sequence length="279" mass="28880">MPAGLARSWLLVPGSAPDLERRLAASVADVVVVDLEDGVAPDDKGRARRALAAAADAGLRPWARIGDAASDEWRADVALLHGRDLVAGVVLAKVEARDHVRRTVDALDGELPIVALLESARGVEAALELAEAPGVVRLAFGSGDFRRDTGAADDPLALLYARSRLVSASRAAGLPGPVDGPTVPRDAEALASASRHAASLGMTGRLCLREEQVAAVNDALSPTGEELAWAGEVLDTLERCGIRDGSDLPRIARARAIRDAACAFGIEADAAPPASDYAG</sequence>
<feature type="binding site" evidence="5">
    <location>
        <position position="144"/>
    </location>
    <ligand>
        <name>Mg(2+)</name>
        <dbReference type="ChEBI" id="CHEBI:18420"/>
    </ligand>
</feature>
<name>A0A5S4UXD3_9MICO</name>
<evidence type="ECO:0000256" key="1">
    <source>
        <dbReference type="ARBA" id="ARBA00001946"/>
    </source>
</evidence>
<keyword evidence="8" id="KW-1185">Reference proteome</keyword>
<reference evidence="7 8" key="1">
    <citation type="submission" date="2019-08" db="EMBL/GenBank/DDBJ databases">
        <authorList>
            <person name="Hu J."/>
        </authorList>
    </citation>
    <scope>NUCLEOTIDE SEQUENCE [LARGE SCALE GENOMIC DNA]</scope>
    <source>
        <strain evidence="7 8">NEAU-184</strain>
    </source>
</reference>
<comment type="caution">
    <text evidence="7">The sequence shown here is derived from an EMBL/GenBank/DDBJ whole genome shotgun (WGS) entry which is preliminary data.</text>
</comment>
<dbReference type="InterPro" id="IPR011206">
    <property type="entry name" value="Citrate_lyase_beta/mcl1/mcl2"/>
</dbReference>
<dbReference type="Proteomes" id="UP000325243">
    <property type="component" value="Unassembled WGS sequence"/>
</dbReference>
<dbReference type="EMBL" id="VSSB01000002">
    <property type="protein sequence ID" value="TYL51232.1"/>
    <property type="molecule type" value="Genomic_DNA"/>
</dbReference>
<protein>
    <submittedName>
        <fullName evidence="7">CoA ester lyase</fullName>
    </submittedName>
</protein>
<dbReference type="SUPFAM" id="SSF51621">
    <property type="entry name" value="Phosphoenolpyruvate/pyruvate domain"/>
    <property type="match status" value="1"/>
</dbReference>
<keyword evidence="7" id="KW-0456">Lyase</keyword>
<dbReference type="GO" id="GO:0006107">
    <property type="term" value="P:oxaloacetate metabolic process"/>
    <property type="evidence" value="ECO:0007669"/>
    <property type="project" value="TreeGrafter"/>
</dbReference>
<keyword evidence="2 5" id="KW-0479">Metal-binding</keyword>
<dbReference type="PANTHER" id="PTHR32308">
    <property type="entry name" value="LYASE BETA SUBUNIT, PUTATIVE (AFU_ORTHOLOGUE AFUA_4G13030)-RELATED"/>
    <property type="match status" value="1"/>
</dbReference>
<dbReference type="AlphaFoldDB" id="A0A5S4UXD3"/>
<dbReference type="InterPro" id="IPR040442">
    <property type="entry name" value="Pyrv_kinase-like_dom_sf"/>
</dbReference>
<dbReference type="GO" id="GO:0000287">
    <property type="term" value="F:magnesium ion binding"/>
    <property type="evidence" value="ECO:0007669"/>
    <property type="project" value="TreeGrafter"/>
</dbReference>
<evidence type="ECO:0000256" key="2">
    <source>
        <dbReference type="ARBA" id="ARBA00022723"/>
    </source>
</evidence>
<dbReference type="Gene3D" id="3.20.20.60">
    <property type="entry name" value="Phosphoenolpyruvate-binding domains"/>
    <property type="match status" value="1"/>
</dbReference>
<evidence type="ECO:0000313" key="8">
    <source>
        <dbReference type="Proteomes" id="UP000325243"/>
    </source>
</evidence>
<evidence type="ECO:0000313" key="7">
    <source>
        <dbReference type="EMBL" id="TYL51232.1"/>
    </source>
</evidence>
<gene>
    <name evidence="7" type="ORF">FYC51_14870</name>
</gene>
<evidence type="ECO:0000256" key="5">
    <source>
        <dbReference type="PIRSR" id="PIRSR015582-2"/>
    </source>
</evidence>
<evidence type="ECO:0000256" key="4">
    <source>
        <dbReference type="PIRSR" id="PIRSR015582-1"/>
    </source>
</evidence>
<evidence type="ECO:0000259" key="6">
    <source>
        <dbReference type="Pfam" id="PF03328"/>
    </source>
</evidence>
<feature type="binding site" evidence="5">
    <location>
        <position position="118"/>
    </location>
    <ligand>
        <name>Mg(2+)</name>
        <dbReference type="ChEBI" id="CHEBI:18420"/>
    </ligand>
</feature>
<feature type="binding site" evidence="4">
    <location>
        <position position="118"/>
    </location>
    <ligand>
        <name>substrate</name>
    </ligand>
</feature>
<proteinExistence type="predicted"/>
<keyword evidence="3 5" id="KW-0460">Magnesium</keyword>
<comment type="cofactor">
    <cofactor evidence="1">
        <name>Mg(2+)</name>
        <dbReference type="ChEBI" id="CHEBI:18420"/>
    </cofactor>
</comment>
<accession>A0A5S4UXD3</accession>
<dbReference type="PIRSF" id="PIRSF015582">
    <property type="entry name" value="Cit_lyase_B"/>
    <property type="match status" value="1"/>
</dbReference>
<feature type="binding site" evidence="4">
    <location>
        <position position="64"/>
    </location>
    <ligand>
        <name>substrate</name>
    </ligand>
</feature>
<dbReference type="Pfam" id="PF03328">
    <property type="entry name" value="HpcH_HpaI"/>
    <property type="match status" value="1"/>
</dbReference>
<dbReference type="PANTHER" id="PTHR32308:SF10">
    <property type="entry name" value="CITRATE LYASE SUBUNIT BETA"/>
    <property type="match status" value="1"/>
</dbReference>
<organism evidence="7 8">
    <name type="scientific">Agromyces mariniharenae</name>
    <dbReference type="NCBI Taxonomy" id="2604423"/>
    <lineage>
        <taxon>Bacteria</taxon>
        <taxon>Bacillati</taxon>
        <taxon>Actinomycetota</taxon>
        <taxon>Actinomycetes</taxon>
        <taxon>Micrococcales</taxon>
        <taxon>Microbacteriaceae</taxon>
        <taxon>Agromyces</taxon>
    </lineage>
</organism>
<evidence type="ECO:0000256" key="3">
    <source>
        <dbReference type="ARBA" id="ARBA00022842"/>
    </source>
</evidence>
<dbReference type="GO" id="GO:0016829">
    <property type="term" value="F:lyase activity"/>
    <property type="evidence" value="ECO:0007669"/>
    <property type="project" value="UniProtKB-KW"/>
</dbReference>
<dbReference type="InterPro" id="IPR005000">
    <property type="entry name" value="Aldolase/citrate-lyase_domain"/>
</dbReference>
<dbReference type="InterPro" id="IPR015813">
    <property type="entry name" value="Pyrv/PenolPyrv_kinase-like_dom"/>
</dbReference>